<gene>
    <name evidence="1" type="ORF">METZ01_LOCUS69092</name>
</gene>
<dbReference type="AlphaFoldDB" id="A0A381TL33"/>
<protein>
    <submittedName>
        <fullName evidence="1">Uncharacterized protein</fullName>
    </submittedName>
</protein>
<evidence type="ECO:0000313" key="1">
    <source>
        <dbReference type="EMBL" id="SVA16238.1"/>
    </source>
</evidence>
<sequence length="72" mass="7674">VRARNEASYVDQLDRQVARAAQAGGVVRLALDLERSAGAFPADVRDADIGVNRCKRVIANLCVGRCCSAEEG</sequence>
<reference evidence="1" key="1">
    <citation type="submission" date="2018-05" db="EMBL/GenBank/DDBJ databases">
        <authorList>
            <person name="Lanie J.A."/>
            <person name="Ng W.-L."/>
            <person name="Kazmierczak K.M."/>
            <person name="Andrzejewski T.M."/>
            <person name="Davidsen T.M."/>
            <person name="Wayne K.J."/>
            <person name="Tettelin H."/>
            <person name="Glass J.I."/>
            <person name="Rusch D."/>
            <person name="Podicherti R."/>
            <person name="Tsui H.-C.T."/>
            <person name="Winkler M.E."/>
        </authorList>
    </citation>
    <scope>NUCLEOTIDE SEQUENCE</scope>
</reference>
<proteinExistence type="predicted"/>
<accession>A0A381TL33</accession>
<dbReference type="EMBL" id="UINC01004701">
    <property type="protein sequence ID" value="SVA16238.1"/>
    <property type="molecule type" value="Genomic_DNA"/>
</dbReference>
<organism evidence="1">
    <name type="scientific">marine metagenome</name>
    <dbReference type="NCBI Taxonomy" id="408172"/>
    <lineage>
        <taxon>unclassified sequences</taxon>
        <taxon>metagenomes</taxon>
        <taxon>ecological metagenomes</taxon>
    </lineage>
</organism>
<feature type="non-terminal residue" evidence="1">
    <location>
        <position position="1"/>
    </location>
</feature>
<name>A0A381TL33_9ZZZZ</name>